<dbReference type="GO" id="GO:0006310">
    <property type="term" value="P:DNA recombination"/>
    <property type="evidence" value="ECO:0007669"/>
    <property type="project" value="InterPro"/>
</dbReference>
<accession>A0A084EYX3</accession>
<sequence length="134" mass="15647">MSRELEIALPFPPSVNHYWRHTRQGKHYISDKGKRFRELALLACFAELPFDGLVAVDVRVYLPDRRDRDLDNLWKVIMDSLTHAKILKDDSWKYVVKESIEAVGEVRINDKGESEFIPEIVKDGRVVVKIKELK</sequence>
<dbReference type="Pfam" id="PF05866">
    <property type="entry name" value="RusA"/>
    <property type="match status" value="1"/>
</dbReference>
<organism evidence="1 3">
    <name type="scientific">Glaesserella parasuis</name>
    <name type="common">Haemophilus parasuis</name>
    <dbReference type="NCBI Taxonomy" id="738"/>
    <lineage>
        <taxon>Bacteria</taxon>
        <taxon>Pseudomonadati</taxon>
        <taxon>Pseudomonadota</taxon>
        <taxon>Gammaproteobacteria</taxon>
        <taxon>Pasteurellales</taxon>
        <taxon>Pasteurellaceae</taxon>
        <taxon>Glaesserella</taxon>
    </lineage>
</organism>
<dbReference type="OrthoDB" id="73971at2"/>
<dbReference type="InterPro" id="IPR036614">
    <property type="entry name" value="RusA-like_sf"/>
</dbReference>
<name>A0A084EYX3_GLAPU</name>
<proteinExistence type="predicted"/>
<reference evidence="1" key="1">
    <citation type="submission" date="2022-09" db="EMBL/GenBank/DDBJ databases">
        <title>Molecular characterization of Glaesserella parasuis strains circulating in commercial swine farms using whole-genome sequencing.</title>
        <authorList>
            <person name="Mugabi R."/>
            <person name="Clavijo M."/>
            <person name="Li G."/>
        </authorList>
    </citation>
    <scope>NUCLEOTIDE SEQUENCE</scope>
    <source>
        <strain evidence="1">0435-53</strain>
    </source>
</reference>
<dbReference type="Gene3D" id="3.30.1330.70">
    <property type="entry name" value="Holliday junction resolvase RusA"/>
    <property type="match status" value="1"/>
</dbReference>
<dbReference type="SUPFAM" id="SSF103084">
    <property type="entry name" value="Holliday junction resolvase RusA"/>
    <property type="match status" value="1"/>
</dbReference>
<reference evidence="2" key="2">
    <citation type="submission" date="2023-04" db="EMBL/GenBank/DDBJ databases">
        <title>Molecular characterization of the Integrative and Conjugative elements harboring multidrug-resistance gene from Glaesserella (Haemophilus) parasuis.</title>
        <authorList>
            <person name="Che Y."/>
            <person name="Zhou L."/>
        </authorList>
    </citation>
    <scope>NUCLEOTIDE SEQUENCE</scope>
    <source>
        <strain evidence="2">Z44</strain>
    </source>
</reference>
<protein>
    <submittedName>
        <fullName evidence="1">RusA family crossover junction endodeoxyribonuclease</fullName>
    </submittedName>
</protein>
<dbReference type="EMBL" id="JAODIR010000005">
    <property type="protein sequence ID" value="MDD2167397.1"/>
    <property type="molecule type" value="Genomic_DNA"/>
</dbReference>
<evidence type="ECO:0000313" key="2">
    <source>
        <dbReference type="EMBL" id="WGE09069.1"/>
    </source>
</evidence>
<evidence type="ECO:0000313" key="1">
    <source>
        <dbReference type="EMBL" id="MDD2167397.1"/>
    </source>
</evidence>
<dbReference type="RefSeq" id="WP_021116921.1">
    <property type="nucleotide sequence ID" value="NZ_CBCRUP010000074.1"/>
</dbReference>
<dbReference type="AlphaFoldDB" id="A0A084EYX3"/>
<dbReference type="GO" id="GO:0000287">
    <property type="term" value="F:magnesium ion binding"/>
    <property type="evidence" value="ECO:0007669"/>
    <property type="project" value="InterPro"/>
</dbReference>
<dbReference type="InterPro" id="IPR008822">
    <property type="entry name" value="Endonuclease_RusA-like"/>
</dbReference>
<dbReference type="Proteomes" id="UP001148834">
    <property type="component" value="Unassembled WGS sequence"/>
</dbReference>
<dbReference type="Proteomes" id="UP001222296">
    <property type="component" value="Chromosome"/>
</dbReference>
<dbReference type="GO" id="GO:0006281">
    <property type="term" value="P:DNA repair"/>
    <property type="evidence" value="ECO:0007669"/>
    <property type="project" value="InterPro"/>
</dbReference>
<dbReference type="EMBL" id="CP121769">
    <property type="protein sequence ID" value="WGE09069.1"/>
    <property type="molecule type" value="Genomic_DNA"/>
</dbReference>
<gene>
    <name evidence="1" type="ORF">N5925_02000</name>
    <name evidence="2" type="ORF">QBL01_07325</name>
</gene>
<evidence type="ECO:0000313" key="3">
    <source>
        <dbReference type="Proteomes" id="UP001148834"/>
    </source>
</evidence>